<dbReference type="GO" id="GO:0008270">
    <property type="term" value="F:zinc ion binding"/>
    <property type="evidence" value="ECO:0007669"/>
    <property type="project" value="InterPro"/>
</dbReference>
<organism evidence="4 5">
    <name type="scientific">Deinococcus metallilatus</name>
    <dbReference type="NCBI Taxonomy" id="1211322"/>
    <lineage>
        <taxon>Bacteria</taxon>
        <taxon>Thermotogati</taxon>
        <taxon>Deinococcota</taxon>
        <taxon>Deinococci</taxon>
        <taxon>Deinococcales</taxon>
        <taxon>Deinococcaceae</taxon>
        <taxon>Deinococcus</taxon>
    </lineage>
</organism>
<feature type="active site" description="Proton donor" evidence="1">
    <location>
        <position position="110"/>
    </location>
</feature>
<accession>A0AAJ5F7I6</accession>
<evidence type="ECO:0000256" key="3">
    <source>
        <dbReference type="SAM" id="MobiDB-lite"/>
    </source>
</evidence>
<dbReference type="Gene3D" id="3.20.20.70">
    <property type="entry name" value="Aldolase class I"/>
    <property type="match status" value="1"/>
</dbReference>
<dbReference type="InterPro" id="IPR013785">
    <property type="entry name" value="Aldolase_TIM"/>
</dbReference>
<dbReference type="PANTHER" id="PTHR30304:SF0">
    <property type="entry name" value="D-TAGATOSE-1,6-BISPHOSPHATE ALDOLASE SUBUNIT GATY-RELATED"/>
    <property type="match status" value="1"/>
</dbReference>
<gene>
    <name evidence="4" type="ORF">FCS05_01805</name>
</gene>
<dbReference type="InterPro" id="IPR050246">
    <property type="entry name" value="Class_II_FBP_aldolase"/>
</dbReference>
<protein>
    <submittedName>
        <fullName evidence="4">Class II fructose-bisphosphate aldolase</fullName>
    </submittedName>
</protein>
<dbReference type="PANTHER" id="PTHR30304">
    <property type="entry name" value="D-TAGATOSE-1,6-BISPHOSPHATE ALDOLASE"/>
    <property type="match status" value="1"/>
</dbReference>
<dbReference type="SUPFAM" id="SSF51569">
    <property type="entry name" value="Aldolase"/>
    <property type="match status" value="1"/>
</dbReference>
<dbReference type="Pfam" id="PF01116">
    <property type="entry name" value="F_bP_aldolase"/>
    <property type="match status" value="1"/>
</dbReference>
<dbReference type="PIRSF" id="PIRSF001359">
    <property type="entry name" value="F_bP_aldolase_II"/>
    <property type="match status" value="1"/>
</dbReference>
<proteinExistence type="predicted"/>
<keyword evidence="2" id="KW-0862">Zinc</keyword>
<feature type="binding site" evidence="2">
    <location>
        <position position="196"/>
    </location>
    <ligand>
        <name>Zn(2+)</name>
        <dbReference type="ChEBI" id="CHEBI:29105"/>
        <label>1</label>
        <note>catalytic</note>
    </ligand>
</feature>
<evidence type="ECO:0000313" key="5">
    <source>
        <dbReference type="Proteomes" id="UP000308000"/>
    </source>
</evidence>
<comment type="cofactor">
    <cofactor evidence="2">
        <name>Zn(2+)</name>
        <dbReference type="ChEBI" id="CHEBI:29105"/>
    </cofactor>
    <text evidence="2">Binds 2 Zn(2+) ions per subunit. One is catalytic and the other provides a structural contribution.</text>
</comment>
<dbReference type="GO" id="GO:0005975">
    <property type="term" value="P:carbohydrate metabolic process"/>
    <property type="evidence" value="ECO:0007669"/>
    <property type="project" value="InterPro"/>
</dbReference>
<feature type="binding site" evidence="2">
    <location>
        <position position="224"/>
    </location>
    <ligand>
        <name>Zn(2+)</name>
        <dbReference type="ChEBI" id="CHEBI:29105"/>
        <label>1</label>
        <note>catalytic</note>
    </ligand>
</feature>
<reference evidence="4 5" key="1">
    <citation type="submission" date="2019-04" db="EMBL/GenBank/DDBJ databases">
        <title>Deinococcus metalilatus MA1002 mutant No.5.</title>
        <authorList>
            <person name="Park W."/>
            <person name="Park C."/>
        </authorList>
    </citation>
    <scope>NUCLEOTIDE SEQUENCE [LARGE SCALE GENOMIC DNA]</scope>
    <source>
        <strain evidence="4 5">MA1002-m5</strain>
    </source>
</reference>
<dbReference type="Proteomes" id="UP000308000">
    <property type="component" value="Unassembled WGS sequence"/>
</dbReference>
<dbReference type="EMBL" id="VBRC01000001">
    <property type="protein sequence ID" value="TLK32211.1"/>
    <property type="molecule type" value="Genomic_DNA"/>
</dbReference>
<evidence type="ECO:0000256" key="1">
    <source>
        <dbReference type="PIRSR" id="PIRSR001359-1"/>
    </source>
</evidence>
<dbReference type="InterPro" id="IPR000771">
    <property type="entry name" value="FBA_II"/>
</dbReference>
<comment type="caution">
    <text evidence="4">The sequence shown here is derived from an EMBL/GenBank/DDBJ whole genome shotgun (WGS) entry which is preliminary data.</text>
</comment>
<feature type="region of interest" description="Disordered" evidence="3">
    <location>
        <begin position="1"/>
        <end position="27"/>
    </location>
</feature>
<keyword evidence="2" id="KW-0479">Metal-binding</keyword>
<dbReference type="AlphaFoldDB" id="A0AAJ5F7I6"/>
<evidence type="ECO:0000256" key="2">
    <source>
        <dbReference type="PIRSR" id="PIRSR001359-3"/>
    </source>
</evidence>
<name>A0AAJ5F7I6_9DEIO</name>
<dbReference type="GO" id="GO:0016832">
    <property type="term" value="F:aldehyde-lyase activity"/>
    <property type="evidence" value="ECO:0007669"/>
    <property type="project" value="InterPro"/>
</dbReference>
<feature type="binding site" evidence="2">
    <location>
        <position position="111"/>
    </location>
    <ligand>
        <name>Zn(2+)</name>
        <dbReference type="ChEBI" id="CHEBI:29105"/>
        <label>1</label>
        <note>catalytic</note>
    </ligand>
</feature>
<evidence type="ECO:0000313" key="4">
    <source>
        <dbReference type="EMBL" id="TLK32211.1"/>
    </source>
</evidence>
<sequence>MVRAAGGPQQGHRLRATSPPHQGGEPRVTITAPALDLLRAARREGYALAALNAVNMETAQAAVRAAEAEGAPVILQFSQNAARYAGLPMLAALGRELRACAAVPVILHFDHAESPDVAWQAVEAGFDGVMLESDDPAVLAPLAERLHAAGAYLEAEYEVTEKGERQATQHQDLAQLAQFARDSRCDLLAVALGSVHKQAQKTTRLDLERLEAIAAQTPLPLVLHGASGVVEADLEVAARCGLSKVNVATELTTAFSEAALEVFQTGARDPRRALGAGREAYQARARAVIRLLGASGKARALR</sequence>